<dbReference type="SUPFAM" id="SSF47384">
    <property type="entry name" value="Homodimeric domain of signal transducing histidine kinase"/>
    <property type="match status" value="1"/>
</dbReference>
<dbReference type="Pfam" id="PF13426">
    <property type="entry name" value="PAS_9"/>
    <property type="match status" value="1"/>
</dbReference>
<dbReference type="EC" id="2.7.13.3" evidence="2"/>
<dbReference type="Proteomes" id="UP000019666">
    <property type="component" value="Unassembled WGS sequence"/>
</dbReference>
<dbReference type="InterPro" id="IPR036097">
    <property type="entry name" value="HisK_dim/P_sf"/>
</dbReference>
<dbReference type="Gene3D" id="3.30.450.20">
    <property type="entry name" value="PAS domain"/>
    <property type="match status" value="1"/>
</dbReference>
<keyword evidence="8" id="KW-0808">Transferase</keyword>
<comment type="catalytic activity">
    <reaction evidence="1">
        <text>ATP + protein L-histidine = ADP + protein N-phospho-L-histidine.</text>
        <dbReference type="EC" id="2.7.13.3"/>
    </reaction>
</comment>
<evidence type="ECO:0000313" key="8">
    <source>
        <dbReference type="EMBL" id="EYD74740.1"/>
    </source>
</evidence>
<dbReference type="CDD" id="cd00082">
    <property type="entry name" value="HisKA"/>
    <property type="match status" value="1"/>
</dbReference>
<dbReference type="SUPFAM" id="SSF55785">
    <property type="entry name" value="PYP-like sensor domain (PAS domain)"/>
    <property type="match status" value="1"/>
</dbReference>
<dbReference type="InterPro" id="IPR036890">
    <property type="entry name" value="HATPase_C_sf"/>
</dbReference>
<dbReference type="PROSITE" id="PS50109">
    <property type="entry name" value="HIS_KIN"/>
    <property type="match status" value="1"/>
</dbReference>
<dbReference type="AlphaFoldDB" id="A0A017HK81"/>
<feature type="compositionally biased region" description="Low complexity" evidence="5">
    <location>
        <begin position="413"/>
        <end position="437"/>
    </location>
</feature>
<organism evidence="8 9">
    <name type="scientific">Rubellimicrobium mesophilum DSM 19309</name>
    <dbReference type="NCBI Taxonomy" id="442562"/>
    <lineage>
        <taxon>Bacteria</taxon>
        <taxon>Pseudomonadati</taxon>
        <taxon>Pseudomonadota</taxon>
        <taxon>Alphaproteobacteria</taxon>
        <taxon>Rhodobacterales</taxon>
        <taxon>Roseobacteraceae</taxon>
        <taxon>Rubellimicrobium</taxon>
    </lineage>
</organism>
<feature type="coiled-coil region" evidence="4">
    <location>
        <begin position="118"/>
        <end position="170"/>
    </location>
</feature>
<comment type="caution">
    <text evidence="8">The sequence shown here is derived from an EMBL/GenBank/DDBJ whole genome shotgun (WGS) entry which is preliminary data.</text>
</comment>
<dbReference type="Gene3D" id="1.10.287.130">
    <property type="match status" value="1"/>
</dbReference>
<dbReference type="GO" id="GO:0000155">
    <property type="term" value="F:phosphorelay sensor kinase activity"/>
    <property type="evidence" value="ECO:0007669"/>
    <property type="project" value="InterPro"/>
</dbReference>
<dbReference type="Pfam" id="PF02518">
    <property type="entry name" value="HATPase_c"/>
    <property type="match status" value="1"/>
</dbReference>
<evidence type="ECO:0000259" key="6">
    <source>
        <dbReference type="PROSITE" id="PS50109"/>
    </source>
</evidence>
<dbReference type="PATRIC" id="fig|442562.3.peg.3640"/>
<dbReference type="HOGENOM" id="CLU_000445_114_57_5"/>
<dbReference type="InterPro" id="IPR000014">
    <property type="entry name" value="PAS"/>
</dbReference>
<proteinExistence type="predicted"/>
<dbReference type="InterPro" id="IPR003661">
    <property type="entry name" value="HisK_dim/P_dom"/>
</dbReference>
<dbReference type="InterPro" id="IPR003594">
    <property type="entry name" value="HATPase_dom"/>
</dbReference>
<evidence type="ECO:0000256" key="2">
    <source>
        <dbReference type="ARBA" id="ARBA00012438"/>
    </source>
</evidence>
<evidence type="ECO:0000256" key="5">
    <source>
        <dbReference type="SAM" id="MobiDB-lite"/>
    </source>
</evidence>
<keyword evidence="9" id="KW-1185">Reference proteome</keyword>
<name>A0A017HK81_9RHOB</name>
<sequence length="457" mass="49603">MEDDVTDLFESAPCGYVSADPGGRISKVNQTLADWLGLPKEELVGRRFQDLLNIAGKIYYETHFAPLLRMQGFFHEVALDLVGAGGRRLPALVNAVERRDDEGRVLFIRITVFNASDRRRYEGELLEARRQAEAASAELRLLNETLEHRVEEAVAERMKVEEALRQAQKMEAIGQLTGGVAHDFNNLLTVILGGLEAIRKQLVLLPSGAETQRIERAAAMAAHGAERAATLTARLLAFSRRQPLEPKAVEPARLVTGLADLLQRTLGETIALETVSGAGLWRTLVDPGELENALVNLAVNARDAMPGGGRLTIETTNAYLDESYVETVPEPVPPGRYVLVAVSDTGTGMDQETLARVFEPFFTTKEVGKGTGLGLSQVYGFVRQTGGHIRIYSELGIGTTVKLYLPRAADDLPSSPEAARPASRSRGGGRDPSFSSRTTRTCAPSAPACSWISVTPC</sequence>
<reference evidence="8 9" key="1">
    <citation type="submission" date="2013-02" db="EMBL/GenBank/DDBJ databases">
        <authorList>
            <person name="Fiebig A."/>
            <person name="Goeker M."/>
            <person name="Klenk H.-P.P."/>
        </authorList>
    </citation>
    <scope>NUCLEOTIDE SEQUENCE [LARGE SCALE GENOMIC DNA]</scope>
    <source>
        <strain evidence="8 9">DSM 19309</strain>
    </source>
</reference>
<dbReference type="PROSITE" id="PS50112">
    <property type="entry name" value="PAS"/>
    <property type="match status" value="1"/>
</dbReference>
<dbReference type="STRING" id="442562.Rumeso_03693"/>
<dbReference type="SMART" id="SM00091">
    <property type="entry name" value="PAS"/>
    <property type="match status" value="1"/>
</dbReference>
<dbReference type="Gene3D" id="3.30.565.10">
    <property type="entry name" value="Histidine kinase-like ATPase, C-terminal domain"/>
    <property type="match status" value="1"/>
</dbReference>
<dbReference type="PANTHER" id="PTHR43065:SF49">
    <property type="entry name" value="HISTIDINE KINASE"/>
    <property type="match status" value="1"/>
</dbReference>
<keyword evidence="8" id="KW-0418">Kinase</keyword>
<dbReference type="PRINTS" id="PR00344">
    <property type="entry name" value="BCTRLSENSOR"/>
</dbReference>
<evidence type="ECO:0000256" key="1">
    <source>
        <dbReference type="ARBA" id="ARBA00000085"/>
    </source>
</evidence>
<accession>A0A017HK81</accession>
<protein>
    <recommendedName>
        <fullName evidence="2">histidine kinase</fullName>
        <ecNumber evidence="2">2.7.13.3</ecNumber>
    </recommendedName>
</protein>
<evidence type="ECO:0000259" key="7">
    <source>
        <dbReference type="PROSITE" id="PS50112"/>
    </source>
</evidence>
<dbReference type="CDD" id="cd00130">
    <property type="entry name" value="PAS"/>
    <property type="match status" value="1"/>
</dbReference>
<keyword evidence="4" id="KW-0175">Coiled coil</keyword>
<dbReference type="PANTHER" id="PTHR43065">
    <property type="entry name" value="SENSOR HISTIDINE KINASE"/>
    <property type="match status" value="1"/>
</dbReference>
<dbReference type="EMBL" id="AOSK01000108">
    <property type="protein sequence ID" value="EYD74740.1"/>
    <property type="molecule type" value="Genomic_DNA"/>
</dbReference>
<feature type="domain" description="PAS" evidence="7">
    <location>
        <begin position="1"/>
        <end position="46"/>
    </location>
</feature>
<dbReference type="SMART" id="SM00388">
    <property type="entry name" value="HisKA"/>
    <property type="match status" value="1"/>
</dbReference>
<evidence type="ECO:0000256" key="3">
    <source>
        <dbReference type="ARBA" id="ARBA00022553"/>
    </source>
</evidence>
<dbReference type="InterPro" id="IPR035965">
    <property type="entry name" value="PAS-like_dom_sf"/>
</dbReference>
<gene>
    <name evidence="8" type="ORF">Rumeso_03693</name>
</gene>
<dbReference type="NCBIfam" id="TIGR00229">
    <property type="entry name" value="sensory_box"/>
    <property type="match status" value="1"/>
</dbReference>
<dbReference type="SUPFAM" id="SSF55874">
    <property type="entry name" value="ATPase domain of HSP90 chaperone/DNA topoisomerase II/histidine kinase"/>
    <property type="match status" value="1"/>
</dbReference>
<evidence type="ECO:0000256" key="4">
    <source>
        <dbReference type="SAM" id="Coils"/>
    </source>
</evidence>
<dbReference type="InterPro" id="IPR004358">
    <property type="entry name" value="Sig_transdc_His_kin-like_C"/>
</dbReference>
<keyword evidence="3" id="KW-0597">Phosphoprotein</keyword>
<evidence type="ECO:0000313" key="9">
    <source>
        <dbReference type="Proteomes" id="UP000019666"/>
    </source>
</evidence>
<dbReference type="SMART" id="SM00387">
    <property type="entry name" value="HATPase_c"/>
    <property type="match status" value="1"/>
</dbReference>
<dbReference type="InterPro" id="IPR005467">
    <property type="entry name" value="His_kinase_dom"/>
</dbReference>
<feature type="domain" description="Histidine kinase" evidence="6">
    <location>
        <begin position="179"/>
        <end position="409"/>
    </location>
</feature>
<dbReference type="CDD" id="cd16919">
    <property type="entry name" value="HATPase_CckA-like"/>
    <property type="match status" value="1"/>
</dbReference>
<dbReference type="RefSeq" id="WP_211262856.1">
    <property type="nucleotide sequence ID" value="NZ_KK088570.1"/>
</dbReference>
<feature type="region of interest" description="Disordered" evidence="5">
    <location>
        <begin position="410"/>
        <end position="444"/>
    </location>
</feature>